<dbReference type="InterPro" id="IPR011385">
    <property type="entry name" value="Site-sp_rcmbase"/>
</dbReference>
<protein>
    <submittedName>
        <fullName evidence="6 7">Recombinase</fullName>
    </submittedName>
</protein>
<dbReference type="EMBL" id="CP040017">
    <property type="protein sequence ID" value="QCP14061.1"/>
    <property type="molecule type" value="Genomic_DNA"/>
</dbReference>
<sequence length="678" mass="75583">MLAILDSIDEQTTGVAALVDLVAQLRPRRRGNYIRAAANVRTLTQLLRGNPEHARQLRAYVLRLLQARRHASLYTEVGVLSNDGFFTELKRRIAYRILPPALGDEYLADLLDQVFYKQSDWQWISAVPALDWLDLFDTIFHRRDRTVMLPGMLEAIRTLSYRVAAVGLEPKLTNFHTEMEEFESPFLVQNREVLHYLDGYARLMAGEDITLDDPKHLLVMLDQCDSVIARIRRKALAQGTTIALTYLLVTLTQSIDRMRKLLFLVDVSGELRAAPSVNLVTNTVGTQPQRVPVTRQAQRRAATLAMSLELIEAHNNKYTVRDLFRDNIHLLARNVTENASRTGEHYIAENRRELGGMFLSAAGAGLIVGFMALFKILLGTLRAAPLVEAFLFSMNYSLGFVLIHLLHFTVATKQPAMTASHIAASLQSRDGRHIDPDSLAELINKVFRTQVTAVLGNIATALPTAWLIAWGWLQLTGEHLVTQGKAMHLLHDIDPIHTPALFYAAIAGVCLFLAGLISGYYDNQALYTRWGRRIAQLRGLNALLGAERTVRLGRYLENNLGSLMGNFFFGIMLGMASALGLLLGLPIDIRHVTFSSANFATALVALDHNVSWQLVVTSVTGFLAIGAVNLLVSFGLALWVALRARRIPFEHGFLLLRALGSRLRKSPVDFFFGSGDMK</sequence>
<evidence type="ECO:0000313" key="6">
    <source>
        <dbReference type="EMBL" id="MBB3224072.1"/>
    </source>
</evidence>
<proteinExistence type="predicted"/>
<feature type="transmembrane region" description="Helical" evidence="5">
    <location>
        <begin position="621"/>
        <end position="642"/>
    </location>
</feature>
<keyword evidence="8" id="KW-1185">Reference proteome</keyword>
<accession>A0A4V1EEC1</accession>
<evidence type="ECO:0000256" key="3">
    <source>
        <dbReference type="ARBA" id="ARBA00022989"/>
    </source>
</evidence>
<keyword evidence="3 5" id="KW-1133">Transmembrane helix</keyword>
<keyword evidence="4 5" id="KW-0472">Membrane</keyword>
<evidence type="ECO:0000256" key="1">
    <source>
        <dbReference type="ARBA" id="ARBA00004141"/>
    </source>
</evidence>
<evidence type="ECO:0000256" key="5">
    <source>
        <dbReference type="SAM" id="Phobius"/>
    </source>
</evidence>
<dbReference type="Proteomes" id="UP000584325">
    <property type="component" value="Unassembled WGS sequence"/>
</dbReference>
<evidence type="ECO:0000313" key="9">
    <source>
        <dbReference type="Proteomes" id="UP000584325"/>
    </source>
</evidence>
<dbReference type="OrthoDB" id="5688397at2"/>
<keyword evidence="2 5" id="KW-0812">Transmembrane</keyword>
<dbReference type="Gene3D" id="1.20.1080.10">
    <property type="entry name" value="Glycerol uptake facilitator protein"/>
    <property type="match status" value="1"/>
</dbReference>
<organism evidence="6 9">
    <name type="scientific">Pseudoduganella umbonata</name>
    <dbReference type="NCBI Taxonomy" id="864828"/>
    <lineage>
        <taxon>Bacteria</taxon>
        <taxon>Pseudomonadati</taxon>
        <taxon>Pseudomonadota</taxon>
        <taxon>Betaproteobacteria</taxon>
        <taxon>Burkholderiales</taxon>
        <taxon>Oxalobacteraceae</taxon>
        <taxon>Telluria group</taxon>
        <taxon>Pseudoduganella</taxon>
    </lineage>
</organism>
<gene>
    <name evidence="7" type="ORF">FCL38_29325</name>
    <name evidence="6" type="ORF">FHS02_004931</name>
</gene>
<evidence type="ECO:0000313" key="7">
    <source>
        <dbReference type="EMBL" id="QCP14061.1"/>
    </source>
</evidence>
<name>A0A4V1EEC1_9BURK</name>
<feature type="transmembrane region" description="Helical" evidence="5">
    <location>
        <begin position="235"/>
        <end position="252"/>
    </location>
</feature>
<dbReference type="RefSeq" id="WP_137316836.1">
    <property type="nucleotide sequence ID" value="NZ_CP040017.1"/>
</dbReference>
<feature type="transmembrane region" description="Helical" evidence="5">
    <location>
        <begin position="357"/>
        <end position="378"/>
    </location>
</feature>
<feature type="transmembrane region" description="Helical" evidence="5">
    <location>
        <begin position="500"/>
        <end position="521"/>
    </location>
</feature>
<comment type="subcellular location">
    <subcellularLocation>
        <location evidence="1">Membrane</location>
        <topology evidence="1">Multi-pass membrane protein</topology>
    </subcellularLocation>
</comment>
<dbReference type="Pfam" id="PF10136">
    <property type="entry name" value="SpecificRecomb"/>
    <property type="match status" value="1"/>
</dbReference>
<evidence type="ECO:0000313" key="8">
    <source>
        <dbReference type="Proteomes" id="UP000298763"/>
    </source>
</evidence>
<dbReference type="InterPro" id="IPR023271">
    <property type="entry name" value="Aquaporin-like"/>
</dbReference>
<evidence type="ECO:0000256" key="2">
    <source>
        <dbReference type="ARBA" id="ARBA00022692"/>
    </source>
</evidence>
<dbReference type="AlphaFoldDB" id="A0A4V1EEC1"/>
<reference evidence="6 9" key="2">
    <citation type="submission" date="2020-08" db="EMBL/GenBank/DDBJ databases">
        <title>Genomic Encyclopedia of Type Strains, Phase III (KMG-III): the genomes of soil and plant-associated and newly described type strains.</title>
        <authorList>
            <person name="Whitman W."/>
        </authorList>
    </citation>
    <scope>NUCLEOTIDE SEQUENCE [LARGE SCALE GENOMIC DNA]</scope>
    <source>
        <strain evidence="6 9">CECT 7753</strain>
    </source>
</reference>
<feature type="transmembrane region" description="Helical" evidence="5">
    <location>
        <begin position="390"/>
        <end position="410"/>
    </location>
</feature>
<dbReference type="PIRSF" id="PIRSF015380">
    <property type="entry name" value="Site-sp_rcmb"/>
    <property type="match status" value="1"/>
</dbReference>
<feature type="transmembrane region" description="Helical" evidence="5">
    <location>
        <begin position="563"/>
        <end position="585"/>
    </location>
</feature>
<evidence type="ECO:0000256" key="4">
    <source>
        <dbReference type="ARBA" id="ARBA00023136"/>
    </source>
</evidence>
<dbReference type="Proteomes" id="UP000298763">
    <property type="component" value="Chromosome"/>
</dbReference>
<reference evidence="7 8" key="1">
    <citation type="submission" date="2019-05" db="EMBL/GenBank/DDBJ databases">
        <title>Draft Genome Sequences of Six Type Strains of the Genus Massilia.</title>
        <authorList>
            <person name="Miess H."/>
            <person name="Frediansyhah A."/>
            <person name="Gross H."/>
        </authorList>
    </citation>
    <scope>NUCLEOTIDE SEQUENCE [LARGE SCALE GENOMIC DNA]</scope>
    <source>
        <strain evidence="7 8">DSMZ 26121</strain>
    </source>
</reference>
<dbReference type="EMBL" id="JACHXS010000011">
    <property type="protein sequence ID" value="MBB3224072.1"/>
    <property type="molecule type" value="Genomic_DNA"/>
</dbReference>
<dbReference type="GO" id="GO:0016020">
    <property type="term" value="C:membrane"/>
    <property type="evidence" value="ECO:0007669"/>
    <property type="project" value="UniProtKB-SubCell"/>
</dbReference>